<comment type="caution">
    <text evidence="16">The sequence shown here is derived from an EMBL/GenBank/DDBJ whole genome shotgun (WGS) entry which is preliminary data.</text>
</comment>
<evidence type="ECO:0000256" key="11">
    <source>
        <dbReference type="ARBA" id="ARBA00023229"/>
    </source>
</evidence>
<comment type="caution">
    <text evidence="14">Lacks conserved residue(s) required for the propagation of feature annotation.</text>
</comment>
<dbReference type="FunFam" id="3.90.550.10:FF:000003">
    <property type="entry name" value="2-C-methyl-D-erythritol 4-phosphate cytidylyltransferase"/>
    <property type="match status" value="1"/>
</dbReference>
<evidence type="ECO:0000256" key="12">
    <source>
        <dbReference type="ARBA" id="ARBA00023239"/>
    </source>
</evidence>
<dbReference type="RefSeq" id="WP_113891293.1">
    <property type="nucleotide sequence ID" value="NZ_QNRK01000027.1"/>
</dbReference>
<dbReference type="InterPro" id="IPR036571">
    <property type="entry name" value="MECDP_synthase_sf"/>
</dbReference>
<dbReference type="GO" id="GO:0019288">
    <property type="term" value="P:isopentenyl diphosphate biosynthetic process, methylerythritol 4-phosphate pathway"/>
    <property type="evidence" value="ECO:0007669"/>
    <property type="project" value="UniProtKB-UniRule"/>
</dbReference>
<dbReference type="EC" id="4.6.1.12" evidence="14"/>
<evidence type="ECO:0000256" key="3">
    <source>
        <dbReference type="ARBA" id="ARBA00001968"/>
    </source>
</evidence>
<evidence type="ECO:0000256" key="14">
    <source>
        <dbReference type="HAMAP-Rule" id="MF_01520"/>
    </source>
</evidence>
<evidence type="ECO:0000256" key="5">
    <source>
        <dbReference type="ARBA" id="ARBA00004787"/>
    </source>
</evidence>
<dbReference type="AlphaFoldDB" id="A0A366F0Y1"/>
<comment type="catalytic activity">
    <reaction evidence="2 14">
        <text>2-C-methyl-D-erythritol 4-phosphate + CTP + H(+) = 4-CDP-2-C-methyl-D-erythritol + diphosphate</text>
        <dbReference type="Rhea" id="RHEA:13429"/>
        <dbReference type="ChEBI" id="CHEBI:15378"/>
        <dbReference type="ChEBI" id="CHEBI:33019"/>
        <dbReference type="ChEBI" id="CHEBI:37563"/>
        <dbReference type="ChEBI" id="CHEBI:57823"/>
        <dbReference type="ChEBI" id="CHEBI:58262"/>
        <dbReference type="EC" id="2.7.7.60"/>
    </reaction>
</comment>
<feature type="site" description="Transition state stabilizer" evidence="14">
    <location>
        <position position="18"/>
    </location>
</feature>
<feature type="site" description="Transition state stabilizer" evidence="14">
    <location>
        <position position="25"/>
    </location>
</feature>
<dbReference type="GO" id="GO:0050518">
    <property type="term" value="F:2-C-methyl-D-erythritol 4-phosphate cytidylyltransferase activity"/>
    <property type="evidence" value="ECO:0007669"/>
    <property type="project" value="UniProtKB-UniRule"/>
</dbReference>
<protein>
    <recommendedName>
        <fullName evidence="14">Bifunctional enzyme IspD/IspF</fullName>
    </recommendedName>
    <domain>
        <recommendedName>
            <fullName evidence="14">2-C-methyl-D-erythritol 4-phosphate cytidylyltransferase</fullName>
            <ecNumber evidence="14">2.7.7.60</ecNumber>
        </recommendedName>
        <alternativeName>
            <fullName evidence="14">4-diphosphocytidyl-2C-methyl-D-erythritol synthase</fullName>
        </alternativeName>
        <alternativeName>
            <fullName evidence="14">MEP cytidylyltransferase</fullName>
            <shortName evidence="14">MCT</shortName>
        </alternativeName>
    </domain>
    <domain>
        <recommendedName>
            <fullName evidence="14">2-C-methyl-D-erythritol 2,4-cyclodiphosphate synthase</fullName>
            <shortName evidence="14">MECDP-synthase</shortName>
            <shortName evidence="14">MECPP-synthase</shortName>
            <shortName evidence="14">MECPS</shortName>
            <ecNumber evidence="14">4.6.1.12</ecNumber>
        </recommendedName>
    </domain>
</protein>
<dbReference type="EMBL" id="QNRK01000027">
    <property type="protein sequence ID" value="RBP07365.1"/>
    <property type="molecule type" value="Genomic_DNA"/>
</dbReference>
<dbReference type="CDD" id="cd00554">
    <property type="entry name" value="MECDP_synthase"/>
    <property type="match status" value="1"/>
</dbReference>
<comment type="similarity">
    <text evidence="6">Belongs to the IspF family.</text>
</comment>
<evidence type="ECO:0000256" key="10">
    <source>
        <dbReference type="ARBA" id="ARBA00022723"/>
    </source>
</evidence>
<feature type="binding site" evidence="14">
    <location>
        <begin position="272"/>
        <end position="273"/>
    </location>
    <ligand>
        <name>4-CDP-2-C-methyl-D-erythritol 2-phosphate</name>
        <dbReference type="ChEBI" id="CHEBI:57919"/>
    </ligand>
</feature>
<feature type="binding site" evidence="14">
    <location>
        <begin position="246"/>
        <end position="248"/>
    </location>
    <ligand>
        <name>4-CDP-2-C-methyl-D-erythritol 2-phosphate</name>
        <dbReference type="ChEBI" id="CHEBI:57919"/>
    </ligand>
</feature>
<gene>
    <name evidence="14" type="primary">ispDF</name>
    <name evidence="16" type="ORF">DFR50_12710</name>
</gene>
<keyword evidence="8 14" id="KW-0808">Transferase</keyword>
<feature type="binding site" evidence="14">
    <location>
        <begin position="370"/>
        <end position="373"/>
    </location>
    <ligand>
        <name>4-CDP-2-C-methyl-D-erythritol 2-phosphate</name>
        <dbReference type="ChEBI" id="CHEBI:57919"/>
    </ligand>
</feature>
<dbReference type="EC" id="2.7.7.60" evidence="14"/>
<comment type="catalytic activity">
    <reaction evidence="1 14">
        <text>4-CDP-2-C-methyl-D-erythritol 2-phosphate = 2-C-methyl-D-erythritol 2,4-cyclic diphosphate + CMP</text>
        <dbReference type="Rhea" id="RHEA:23864"/>
        <dbReference type="ChEBI" id="CHEBI:57919"/>
        <dbReference type="ChEBI" id="CHEBI:58483"/>
        <dbReference type="ChEBI" id="CHEBI:60377"/>
        <dbReference type="EC" id="4.6.1.12"/>
    </reaction>
</comment>
<proteinExistence type="inferred from homology"/>
<dbReference type="InterPro" id="IPR029044">
    <property type="entry name" value="Nucleotide-diphossugar_trans"/>
</dbReference>
<comment type="pathway">
    <text evidence="4 14">Isoprenoid biosynthesis; isopentenyl diphosphate biosynthesis via DXP pathway; isopentenyl diphosphate from 1-deoxy-D-xylulose 5-phosphate: step 4/6.</text>
</comment>
<comment type="pathway">
    <text evidence="5 14">Isoprenoid biosynthesis; isopentenyl diphosphate biosynthesis via DXP pathway; isopentenyl diphosphate from 1-deoxy-D-xylulose 5-phosphate: step 2/6.</text>
</comment>
<evidence type="ECO:0000256" key="7">
    <source>
        <dbReference type="ARBA" id="ARBA00009789"/>
    </source>
</evidence>
<evidence type="ECO:0000313" key="16">
    <source>
        <dbReference type="EMBL" id="RBP07365.1"/>
    </source>
</evidence>
<evidence type="ECO:0000256" key="1">
    <source>
        <dbReference type="ARBA" id="ARBA00000200"/>
    </source>
</evidence>
<comment type="cofactor">
    <cofactor evidence="3 14">
        <name>a divalent metal cation</name>
        <dbReference type="ChEBI" id="CHEBI:60240"/>
    </cofactor>
</comment>
<dbReference type="OrthoDB" id="9804336at2"/>
<dbReference type="NCBIfam" id="NF006899">
    <property type="entry name" value="PRK09382.1"/>
    <property type="match status" value="1"/>
</dbReference>
<comment type="similarity">
    <text evidence="7">Belongs to the IspD/TarI cytidylyltransferase family. IspD subfamily.</text>
</comment>
<dbReference type="Gene3D" id="3.30.1330.50">
    <property type="entry name" value="2-C-methyl-D-erythritol 2,4-cyclodiphosphate synthase"/>
    <property type="match status" value="1"/>
</dbReference>
<organism evidence="16 17">
    <name type="scientific">Roseiarcus fermentans</name>
    <dbReference type="NCBI Taxonomy" id="1473586"/>
    <lineage>
        <taxon>Bacteria</taxon>
        <taxon>Pseudomonadati</taxon>
        <taxon>Pseudomonadota</taxon>
        <taxon>Alphaproteobacteria</taxon>
        <taxon>Hyphomicrobiales</taxon>
        <taxon>Roseiarcaceae</taxon>
        <taxon>Roseiarcus</taxon>
    </lineage>
</organism>
<feature type="binding site" evidence="14">
    <location>
        <begin position="294"/>
        <end position="296"/>
    </location>
    <ligand>
        <name>4-CDP-2-C-methyl-D-erythritol 2-phosphate</name>
        <dbReference type="ChEBI" id="CHEBI:57919"/>
    </ligand>
</feature>
<accession>A0A366F0Y1</accession>
<dbReference type="SUPFAM" id="SSF53448">
    <property type="entry name" value="Nucleotide-diphospho-sugar transferases"/>
    <property type="match status" value="1"/>
</dbReference>
<dbReference type="HAMAP" id="MF_00108">
    <property type="entry name" value="IspD"/>
    <property type="match status" value="1"/>
</dbReference>
<dbReference type="SUPFAM" id="SSF69765">
    <property type="entry name" value="IpsF-like"/>
    <property type="match status" value="1"/>
</dbReference>
<dbReference type="Gene3D" id="3.90.550.10">
    <property type="entry name" value="Spore Coat Polysaccharide Biosynthesis Protein SpsA, Chain A"/>
    <property type="match status" value="1"/>
</dbReference>
<dbReference type="InterPro" id="IPR001228">
    <property type="entry name" value="IspD"/>
</dbReference>
<feature type="region of interest" description="2-C-methyl-D-erythritol 4-phosphate cytidylyltransferase" evidence="14">
    <location>
        <begin position="1"/>
        <end position="239"/>
    </location>
</feature>
<evidence type="ECO:0000256" key="2">
    <source>
        <dbReference type="ARBA" id="ARBA00001282"/>
    </source>
</evidence>
<dbReference type="Pfam" id="PF01128">
    <property type="entry name" value="IspD"/>
    <property type="match status" value="1"/>
</dbReference>
<name>A0A366F0Y1_9HYPH</name>
<dbReference type="InterPro" id="IPR034683">
    <property type="entry name" value="IspD/TarI"/>
</dbReference>
<keyword evidence="9 14" id="KW-0548">Nucleotidyltransferase</keyword>
<dbReference type="GO" id="GO:0046872">
    <property type="term" value="F:metal ion binding"/>
    <property type="evidence" value="ECO:0007669"/>
    <property type="project" value="UniProtKB-KW"/>
</dbReference>
<feature type="binding site" evidence="14">
    <location>
        <position position="280"/>
    </location>
    <ligand>
        <name>a divalent metal cation</name>
        <dbReference type="ChEBI" id="CHEBI:60240"/>
    </ligand>
</feature>
<sequence>MSSPSVALVVVAAGRGSRLGADLPKQYLPCAGKPLIAHTLEALIAARAWSAATVVIHPDDHALYEAALSRLPEAARRALAPPTPGGATRQASVRAGLEAVAAALPDIVLIHDAARPFPTPALVGRAVAAAEAHGAAAPGVKLADTVKQVDAVGRVLGTPPRAALRAVQTPQAFRFPLILAAHRRAAAEQVGDLTDDVSVAEWAGEQAFLFEGDPDNFKVTTMPDFTAAEMRLMRGASETRVGQGFDVHAFAEGDAVWLCGVRVPHTHALAGHSDADVALHALADAIYGALAEGDIGAHFPPSDPQWKGAPSHVFLAHAAERVRARGGAIVHLDATLVCEAPKVGPHREAMRARVAEIAGLDAGRVSVKATTTERLGFAGRREGIACLATSTLRLP</sequence>
<evidence type="ECO:0000256" key="8">
    <source>
        <dbReference type="ARBA" id="ARBA00022679"/>
    </source>
</evidence>
<feature type="binding site" evidence="14">
    <location>
        <position position="377"/>
    </location>
    <ligand>
        <name>4-CDP-2-C-methyl-D-erythritol 2-phosphate</name>
        <dbReference type="ChEBI" id="CHEBI:57919"/>
    </ligand>
</feature>
<feature type="domain" description="2-C-methyl-D-erythritol 2,4-cyclodiphosphate synthase" evidence="15">
    <location>
        <begin position="240"/>
        <end position="392"/>
    </location>
</feature>
<comment type="function">
    <text evidence="14">Bifunctional enzyme that catalyzes the formation of 4-diphosphocytidyl-2-C-methyl-D-erythritol from CTP and 2-C-methyl-D-erythritol 4-phosphate (MEP) (IspD), and catalyzes the conversion of 4-diphosphocytidyl-2-C-methyl-D-erythritol 2-phosphate (CDP-ME2P) to 2-C-methyl-D-erythritol 2,4-cyclodiphosphate (ME-CPP) with a corresponding release of cytidine 5-monophosphate (CMP) (IspF).</text>
</comment>
<dbReference type="NCBIfam" id="TIGR00151">
    <property type="entry name" value="ispF"/>
    <property type="match status" value="1"/>
</dbReference>
<keyword evidence="12 14" id="KW-0456">Lyase</keyword>
<evidence type="ECO:0000256" key="6">
    <source>
        <dbReference type="ARBA" id="ARBA00008480"/>
    </source>
</evidence>
<feature type="binding site" evidence="14">
    <location>
        <position position="248"/>
    </location>
    <ligand>
        <name>a divalent metal cation</name>
        <dbReference type="ChEBI" id="CHEBI:60240"/>
    </ligand>
</feature>
<dbReference type="GO" id="GO:0016114">
    <property type="term" value="P:terpenoid biosynthetic process"/>
    <property type="evidence" value="ECO:0007669"/>
    <property type="project" value="InterPro"/>
</dbReference>
<feature type="binding site" evidence="14">
    <location>
        <position position="246"/>
    </location>
    <ligand>
        <name>a divalent metal cation</name>
        <dbReference type="ChEBI" id="CHEBI:60240"/>
    </ligand>
</feature>
<dbReference type="PANTHER" id="PTHR43181:SF1">
    <property type="entry name" value="2-C-METHYL-D-ERYTHRITOL 2,4-CYCLODIPHOSPHATE SYNTHASE, CHLOROPLASTIC"/>
    <property type="match status" value="1"/>
</dbReference>
<evidence type="ECO:0000256" key="4">
    <source>
        <dbReference type="ARBA" id="ARBA00004709"/>
    </source>
</evidence>
<evidence type="ECO:0000259" key="15">
    <source>
        <dbReference type="Pfam" id="PF02542"/>
    </source>
</evidence>
<comment type="similarity">
    <text evidence="14">In the N-terminal section; belongs to the IspD/TarI cytidylyltransferase family. IspD subfamily.</text>
</comment>
<keyword evidence="17" id="KW-1185">Reference proteome</keyword>
<dbReference type="NCBIfam" id="TIGR00453">
    <property type="entry name" value="ispD"/>
    <property type="match status" value="1"/>
</dbReference>
<comment type="similarity">
    <text evidence="14">In the C-terminal section; belongs to the IspF family.</text>
</comment>
<keyword evidence="11 14" id="KW-0414">Isoprene biosynthesis</keyword>
<dbReference type="Proteomes" id="UP000253529">
    <property type="component" value="Unassembled WGS sequence"/>
</dbReference>
<dbReference type="CDD" id="cd02516">
    <property type="entry name" value="CDP-ME_synthetase"/>
    <property type="match status" value="1"/>
</dbReference>
<dbReference type="GO" id="GO:0008685">
    <property type="term" value="F:2-C-methyl-D-erythritol 2,4-cyclodiphosphate synthase activity"/>
    <property type="evidence" value="ECO:0007669"/>
    <property type="project" value="UniProtKB-UniRule"/>
</dbReference>
<feature type="binding site" evidence="14">
    <location>
        <position position="380"/>
    </location>
    <ligand>
        <name>4-CDP-2-C-methyl-D-erythritol 2-phosphate</name>
        <dbReference type="ChEBI" id="CHEBI:57919"/>
    </ligand>
</feature>
<dbReference type="Pfam" id="PF02542">
    <property type="entry name" value="YgbB"/>
    <property type="match status" value="1"/>
</dbReference>
<dbReference type="InterPro" id="IPR026596">
    <property type="entry name" value="IspD/F"/>
</dbReference>
<dbReference type="InterPro" id="IPR003526">
    <property type="entry name" value="MECDP_synthase"/>
</dbReference>
<dbReference type="HAMAP" id="MF_00107">
    <property type="entry name" value="IspF"/>
    <property type="match status" value="1"/>
</dbReference>
<evidence type="ECO:0000256" key="9">
    <source>
        <dbReference type="ARBA" id="ARBA00022695"/>
    </source>
</evidence>
<dbReference type="InterPro" id="IPR020555">
    <property type="entry name" value="MECDP_synthase_CS"/>
</dbReference>
<dbReference type="UniPathway" id="UPA00056">
    <property type="reaction ID" value="UER00093"/>
</dbReference>
<dbReference type="HAMAP" id="MF_01520">
    <property type="entry name" value="IspDF"/>
    <property type="match status" value="1"/>
</dbReference>
<feature type="region of interest" description="2-C-methyl-D-erythritol 2,4-cyclodiphosphate synthase" evidence="14">
    <location>
        <begin position="240"/>
        <end position="395"/>
    </location>
</feature>
<keyword evidence="10 14" id="KW-0479">Metal-binding</keyword>
<dbReference type="InterPro" id="IPR018294">
    <property type="entry name" value="ISPD_synthase_CS"/>
</dbReference>
<keyword evidence="13 14" id="KW-0511">Multifunctional enzyme</keyword>
<dbReference type="PROSITE" id="PS01295">
    <property type="entry name" value="ISPD"/>
    <property type="match status" value="1"/>
</dbReference>
<feature type="site" description="Transition state stabilizer" evidence="14">
    <location>
        <position position="272"/>
    </location>
</feature>
<evidence type="ECO:0000256" key="13">
    <source>
        <dbReference type="ARBA" id="ARBA00023268"/>
    </source>
</evidence>
<feature type="site" description="Transition state stabilizer" evidence="14">
    <location>
        <position position="371"/>
    </location>
</feature>
<reference evidence="16 17" key="1">
    <citation type="submission" date="2018-06" db="EMBL/GenBank/DDBJ databases">
        <title>Genomic Encyclopedia of Type Strains, Phase IV (KMG-IV): sequencing the most valuable type-strain genomes for metagenomic binning, comparative biology and taxonomic classification.</title>
        <authorList>
            <person name="Goeker M."/>
        </authorList>
    </citation>
    <scope>NUCLEOTIDE SEQUENCE [LARGE SCALE GENOMIC DNA]</scope>
    <source>
        <strain evidence="16 17">DSM 24875</strain>
    </source>
</reference>
<feature type="site" description="Positions MEP for the nucleophilic attack" evidence="14">
    <location>
        <position position="218"/>
    </location>
</feature>
<feature type="site" description="Positions MEP for the nucleophilic attack" evidence="14">
    <location>
        <position position="161"/>
    </location>
</feature>
<evidence type="ECO:0000313" key="17">
    <source>
        <dbReference type="Proteomes" id="UP000253529"/>
    </source>
</evidence>
<dbReference type="PROSITE" id="PS01350">
    <property type="entry name" value="ISPF"/>
    <property type="match status" value="1"/>
</dbReference>
<dbReference type="PANTHER" id="PTHR43181">
    <property type="entry name" value="2-C-METHYL-D-ERYTHRITOL 2,4-CYCLODIPHOSPHATE SYNTHASE, CHLOROPLASTIC"/>
    <property type="match status" value="1"/>
</dbReference>